<feature type="site" description="Interaction with phosphoserine on interacting protein" evidence="2">
    <location>
        <position position="139"/>
    </location>
</feature>
<comment type="caution">
    <text evidence="4">The sequence shown here is derived from an EMBL/GenBank/DDBJ whole genome shotgun (WGS) entry which is preliminary data.</text>
</comment>
<dbReference type="Proteomes" id="UP000807353">
    <property type="component" value="Unassembled WGS sequence"/>
</dbReference>
<dbReference type="PRINTS" id="PR00305">
    <property type="entry name" value="1433ZETA"/>
</dbReference>
<name>A0A9P5Y6K1_9AGAR</name>
<proteinExistence type="inferred from homology"/>
<sequence>MAPSKARPTRSQLLFLADLAGEAGRHEDVIKQIKLIIELFDAQLTIDERNLLSIAYKNITNVLRNSWRTVDNIEKSQSSRQAMMPKQHILTRRQRQRIERELTNTCKDIVLLLDRQLLPAAKQGEEAVFYSKMKGDYYRYLAEFSQKKDRDRFADLSLNAYKLAYKHALTTLHPIHPTRLGLALNFAVFYHDVKKSPDRACHLAKSAFDDAILSLDSSDPTLDPVLRDSLTILQILRDDLILWSAEMQNTN</sequence>
<dbReference type="SUPFAM" id="SSF48445">
    <property type="entry name" value="14-3-3 protein"/>
    <property type="match status" value="1"/>
</dbReference>
<dbReference type="PANTHER" id="PTHR18860">
    <property type="entry name" value="14-3-3 PROTEIN"/>
    <property type="match status" value="1"/>
</dbReference>
<dbReference type="Gene3D" id="1.20.190.20">
    <property type="entry name" value="14-3-3 domain"/>
    <property type="match status" value="1"/>
</dbReference>
<evidence type="ECO:0000313" key="4">
    <source>
        <dbReference type="EMBL" id="KAF9462611.1"/>
    </source>
</evidence>
<keyword evidence="5" id="KW-1185">Reference proteome</keyword>
<evidence type="ECO:0000256" key="1">
    <source>
        <dbReference type="ARBA" id="ARBA00006141"/>
    </source>
</evidence>
<protein>
    <submittedName>
        <fullName evidence="4">14-3-3 protein</fullName>
    </submittedName>
</protein>
<reference evidence="4" key="1">
    <citation type="submission" date="2020-11" db="EMBL/GenBank/DDBJ databases">
        <authorList>
            <consortium name="DOE Joint Genome Institute"/>
            <person name="Ahrendt S."/>
            <person name="Riley R."/>
            <person name="Andreopoulos W."/>
            <person name="Labutti K."/>
            <person name="Pangilinan J."/>
            <person name="Ruiz-Duenas F.J."/>
            <person name="Barrasa J.M."/>
            <person name="Sanchez-Garcia M."/>
            <person name="Camarero S."/>
            <person name="Miyauchi S."/>
            <person name="Serrano A."/>
            <person name="Linde D."/>
            <person name="Babiker R."/>
            <person name="Drula E."/>
            <person name="Ayuso-Fernandez I."/>
            <person name="Pacheco R."/>
            <person name="Padilla G."/>
            <person name="Ferreira P."/>
            <person name="Barriuso J."/>
            <person name="Kellner H."/>
            <person name="Castanera R."/>
            <person name="Alfaro M."/>
            <person name="Ramirez L."/>
            <person name="Pisabarro A.G."/>
            <person name="Kuo A."/>
            <person name="Tritt A."/>
            <person name="Lipzen A."/>
            <person name="He G."/>
            <person name="Yan M."/>
            <person name="Ng V."/>
            <person name="Cullen D."/>
            <person name="Martin F."/>
            <person name="Rosso M.-N."/>
            <person name="Henrissat B."/>
            <person name="Hibbett D."/>
            <person name="Martinez A.T."/>
            <person name="Grigoriev I.V."/>
        </authorList>
    </citation>
    <scope>NUCLEOTIDE SEQUENCE</scope>
    <source>
        <strain evidence="4">CBS 247.69</strain>
    </source>
</reference>
<dbReference type="EMBL" id="MU150270">
    <property type="protein sequence ID" value="KAF9462611.1"/>
    <property type="molecule type" value="Genomic_DNA"/>
</dbReference>
<organism evidence="4 5">
    <name type="scientific">Collybia nuda</name>
    <dbReference type="NCBI Taxonomy" id="64659"/>
    <lineage>
        <taxon>Eukaryota</taxon>
        <taxon>Fungi</taxon>
        <taxon>Dikarya</taxon>
        <taxon>Basidiomycota</taxon>
        <taxon>Agaricomycotina</taxon>
        <taxon>Agaricomycetes</taxon>
        <taxon>Agaricomycetidae</taxon>
        <taxon>Agaricales</taxon>
        <taxon>Tricholomatineae</taxon>
        <taxon>Clitocybaceae</taxon>
        <taxon>Collybia</taxon>
    </lineage>
</organism>
<accession>A0A9P5Y6K1</accession>
<dbReference type="PIRSF" id="PIRSF000868">
    <property type="entry name" value="14-3-3"/>
    <property type="match status" value="1"/>
</dbReference>
<evidence type="ECO:0000256" key="2">
    <source>
        <dbReference type="PIRSR" id="PIRSR000868-1"/>
    </source>
</evidence>
<dbReference type="AlphaFoldDB" id="A0A9P5Y6K1"/>
<comment type="similarity">
    <text evidence="1">Belongs to the 14-3-3 family.</text>
</comment>
<dbReference type="Pfam" id="PF00244">
    <property type="entry name" value="14-3-3"/>
    <property type="match status" value="1"/>
</dbReference>
<gene>
    <name evidence="4" type="ORF">BDZ94DRAFT_1260839</name>
</gene>
<dbReference type="SMART" id="SM00101">
    <property type="entry name" value="14_3_3"/>
    <property type="match status" value="1"/>
</dbReference>
<dbReference type="InterPro" id="IPR036815">
    <property type="entry name" value="14-3-3_dom_sf"/>
</dbReference>
<evidence type="ECO:0000259" key="3">
    <source>
        <dbReference type="SMART" id="SM00101"/>
    </source>
</evidence>
<dbReference type="InterPro" id="IPR023410">
    <property type="entry name" value="14-3-3_domain"/>
</dbReference>
<dbReference type="OrthoDB" id="10260625at2759"/>
<feature type="site" description="Interaction with phosphoserine on interacting protein" evidence="2">
    <location>
        <position position="64"/>
    </location>
</feature>
<evidence type="ECO:0000313" key="5">
    <source>
        <dbReference type="Proteomes" id="UP000807353"/>
    </source>
</evidence>
<dbReference type="CDD" id="cd08774">
    <property type="entry name" value="14-3-3"/>
    <property type="match status" value="1"/>
</dbReference>
<feature type="domain" description="14-3-3" evidence="3">
    <location>
        <begin position="10"/>
        <end position="251"/>
    </location>
</feature>
<dbReference type="InterPro" id="IPR000308">
    <property type="entry name" value="14-3-3"/>
</dbReference>